<accession>A0ACC2KXT1</accession>
<evidence type="ECO:0000313" key="2">
    <source>
        <dbReference type="Proteomes" id="UP001234297"/>
    </source>
</evidence>
<evidence type="ECO:0000313" key="1">
    <source>
        <dbReference type="EMBL" id="KAJ8625981.1"/>
    </source>
</evidence>
<proteinExistence type="predicted"/>
<sequence length="1997" mass="223207">MAPRKKSSASCSSSSKKSNQNQHSQPSKFGIQHFFERHSQAAAAASSTPPPSSPNPPDIPNSQTPNPPNPSVNTPPLNPPPIAPPLVVQDAEENPSEISPEIFKSTSFKRFKFSPGMLIKQSQDDGGDEVTWKISPVNERLRAVTKNLPEAMRVLSDASKLNVSNFRLCSQKQNSPCAVGKLEKWLSSPTIKAPERSLVSLKTVSFQEVDVEKGTELHVDPNTTGSMNSQSPFRTPPSVSYCPSESLHRVVFKGLPTETGSLQHRKALLELLDQVEDVIAVEEPVVNNSRAYLLENQDKMVSEISVEANAALKTLTNVPSERDYCGPSNLNFLVLEVSEKHRTADSSYGQSPYKVLRLLNEQCGVERVLHLYDEWFYSHIGPGDTINVIGDFDDQGQCVMDRDNNLVIVHPDILVSGTRVAASFTCPRRTVLDERLKFSDHSTAALIGSLLHQIFQAGLLQESPTREFLEEYARIVLQKNIESLYACGVNENDSYGKLIEAIPRILNWLIRFRDLQGPGDSTVDFGSNDGQKEACITEVIDIEEMAWAPRYGLKGMIDASIRVKIDSNADGPNEKIMPLEFKTGKRTSGQSAMEHCAQVILYSLLMSERYLKDIDSGLLYYLQTDHTQGITVRRSDLVGLIMRRNELAADILKASTLQLLPPMLRNPNTCRSCRHLNICTVYHKAHGGNAESSGLADVFDSHVEHLTTSHSDFLQRWDRLIDLEAKVTQVAKTQIWHSSSSRRENNSSSLSSIVLDVSSESLPKKPTKDGRFVYRFMNYGSPLYDLEMQNGDDLDGASPLLRSLDRTLKCGDYVILSTESRRLAVANGVITEISRSHVSVSFSRRLRLPGSSPSEIADLMQEVWRIDKDEVTTSYGIMRFNLVQLFVRGAQSTHLRKLIVDLEAPRFDSGGIFSQDPAISYIRSEKNMNDDQRRAIHKILTAKDYALILGMPGTGKTSTMVHAVKALLMRGASILLTSYTNSAVDNLLIKLKAQAIDFVRIGKDEAVHYDVRGHCFSGINTNCVEDIKQRIDEVKVVGVTCLGINHPLLANKKFDICIMDEAGQITLPVSLGPLMLASTFVLVGDHYQLPPLVQSTEARENGMGISLFCRLSEAHPQAISALQCQYRMCAGIMELSNSLIYGNRLRCGSTEIANAMLEFSCVKPTTLWLKEVLDPRRSVLFINTDMLPAPERRENKNVNNPTEAYIVAEITEELVNRGIIGDAIGIITPYNSQANLIRCAVGTMSVEIHTIDKYQGRDKDCILLSFVRSSENPRACNSTLLGDWHRINVAITRAKKKLIMVGSRKTLSNVPLLKLLIEKVEEQSSILNVSRKDICNMGEQLKKCSQISWRSFVFGRCVMGSKANPQGGRTRSSVPIIIVIGLCCCFYVLGAWQKSGFGKGDSIALEITRQTDCSILSNLNFETHHNDGGVSTDPSELKAEVFEPCDVKYTDYTPCQDQDRAMKFPRDNMNYRERHCPREDEKLHCLIPAPEGYVTPFPWPKSRDYVPYANVPYKSLTVEKAVQNWVQFEGNVFKFPGGGTMFPQGADAYIDELASVIPIADATVRTALDTGCGVASWGAYLFKRNVLAMSFAPRDSHEAQVQFALERGVPAIIGVLGTIQLPYPSRAFDMAQCSRCLIPWTSNDGMYMMEVDRVLRPGGYWILSGPPINWETYYKTWKRSREELQKEQGRIEELAELLCWEKKYEKGDIAIWRKKDNADSCRQRKDNHLINLCESTNPDDVWYKEMKTCVTPYPEVSNPDNVAGGILKKFPQRLFAVPPRISLGYVPGVTAESYQEDNRLWKKHVNAYKRINKLIGSGRYRNIMDMNAGLGGFAAALESPKSWVMNVVPTISEKNTLGVIYERGLIGIYHDWCEGFSTYPRTYDLIHAYGVFSLYQNMCKMEDILLEMDRILRPEGAVIFRDDVDVLNNVRKVIGGMRWNAKMLDHEDGPLVPEKILILSSKPLKSFKALSKLTTRICGSELILGFTAIHGADESMN</sequence>
<dbReference type="Proteomes" id="UP001234297">
    <property type="component" value="Chromosome 6"/>
</dbReference>
<dbReference type="EMBL" id="CM056814">
    <property type="protein sequence ID" value="KAJ8625981.1"/>
    <property type="molecule type" value="Genomic_DNA"/>
</dbReference>
<organism evidence="1 2">
    <name type="scientific">Persea americana</name>
    <name type="common">Avocado</name>
    <dbReference type="NCBI Taxonomy" id="3435"/>
    <lineage>
        <taxon>Eukaryota</taxon>
        <taxon>Viridiplantae</taxon>
        <taxon>Streptophyta</taxon>
        <taxon>Embryophyta</taxon>
        <taxon>Tracheophyta</taxon>
        <taxon>Spermatophyta</taxon>
        <taxon>Magnoliopsida</taxon>
        <taxon>Magnoliidae</taxon>
        <taxon>Laurales</taxon>
        <taxon>Lauraceae</taxon>
        <taxon>Persea</taxon>
    </lineage>
</organism>
<protein>
    <submittedName>
        <fullName evidence="1">Uncharacterized protein</fullName>
    </submittedName>
</protein>
<reference evidence="1 2" key="1">
    <citation type="journal article" date="2022" name="Hortic Res">
        <title>A haplotype resolved chromosomal level avocado genome allows analysis of novel avocado genes.</title>
        <authorList>
            <person name="Nath O."/>
            <person name="Fletcher S.J."/>
            <person name="Hayward A."/>
            <person name="Shaw L.M."/>
            <person name="Masouleh A.K."/>
            <person name="Furtado A."/>
            <person name="Henry R.J."/>
            <person name="Mitter N."/>
        </authorList>
    </citation>
    <scope>NUCLEOTIDE SEQUENCE [LARGE SCALE GENOMIC DNA]</scope>
    <source>
        <strain evidence="2">cv. Hass</strain>
    </source>
</reference>
<keyword evidence="2" id="KW-1185">Reference proteome</keyword>
<gene>
    <name evidence="1" type="ORF">MRB53_019288</name>
</gene>
<name>A0ACC2KXT1_PERAE</name>
<comment type="caution">
    <text evidence="1">The sequence shown here is derived from an EMBL/GenBank/DDBJ whole genome shotgun (WGS) entry which is preliminary data.</text>
</comment>